<reference evidence="1 2" key="1">
    <citation type="submission" date="2020-03" db="EMBL/GenBank/DDBJ databases">
        <title>Complete genome sequence of Monaibacterium sp. ALG8 with diverse plasmids.</title>
        <authorList>
            <person name="Sun C."/>
        </authorList>
    </citation>
    <scope>NUCLEOTIDE SEQUENCE [LARGE SCALE GENOMIC DNA]</scope>
    <source>
        <strain evidence="1 2">ALG8</strain>
    </source>
</reference>
<keyword evidence="2" id="KW-1185">Reference proteome</keyword>
<organism evidence="1 2">
    <name type="scientific">Pontivivens nitratireducens</name>
    <dbReference type="NCBI Taxonomy" id="2758038"/>
    <lineage>
        <taxon>Bacteria</taxon>
        <taxon>Pseudomonadati</taxon>
        <taxon>Pseudomonadota</taxon>
        <taxon>Alphaproteobacteria</taxon>
        <taxon>Rhodobacterales</taxon>
        <taxon>Paracoccaceae</taxon>
        <taxon>Pontivivens</taxon>
    </lineage>
</organism>
<dbReference type="AlphaFoldDB" id="A0A6G7VP96"/>
<name>A0A6G7VP96_9RHOB</name>
<protein>
    <submittedName>
        <fullName evidence="1">Capsular polysaccharide biosynthesis protein</fullName>
    </submittedName>
</protein>
<accession>A0A6G7VP96</accession>
<dbReference type="Pfam" id="PF05159">
    <property type="entry name" value="Capsule_synth"/>
    <property type="match status" value="3"/>
</dbReference>
<dbReference type="KEGG" id="mon:G8E03_13510"/>
<dbReference type="InterPro" id="IPR007833">
    <property type="entry name" value="Capsule_polysaccharide_synth"/>
</dbReference>
<dbReference type="Proteomes" id="UP000500791">
    <property type="component" value="Chromosome"/>
</dbReference>
<dbReference type="RefSeq" id="WP_166192920.1">
    <property type="nucleotide sequence ID" value="NZ_CP049811.1"/>
</dbReference>
<proteinExistence type="predicted"/>
<evidence type="ECO:0000313" key="2">
    <source>
        <dbReference type="Proteomes" id="UP000500791"/>
    </source>
</evidence>
<evidence type="ECO:0000313" key="1">
    <source>
        <dbReference type="EMBL" id="QIK41678.1"/>
    </source>
</evidence>
<gene>
    <name evidence="1" type="ORF">G8E03_13510</name>
</gene>
<dbReference type="GO" id="GO:0015774">
    <property type="term" value="P:polysaccharide transport"/>
    <property type="evidence" value="ECO:0007669"/>
    <property type="project" value="InterPro"/>
</dbReference>
<dbReference type="EMBL" id="CP049811">
    <property type="protein sequence ID" value="QIK41678.1"/>
    <property type="molecule type" value="Genomic_DNA"/>
</dbReference>
<sequence length="625" mass="67263">MNDLRRLGVLSLGFWRQRWLCDALRGQGWRVVPGWQDCDAIGVWGRGGVAARGIAMAQRRGLPLLTIEDSFLRSIHPGHGPAAGLILDPGGVHYDATSDSQVAAILSAGPVPDGDTADALDLMRHHRLSKYNHWPDLPCSDLAKGAVLPDRFVLVVDQIAGDAALSGAGRSDFAQMLAVARQRNPETPVLVRPHPSGRGLLTPAPALPFAVNPWDIWSRVTEVHVHSSQLGLEAVLAGHRPVVHGRPIYAGWGLSEDLNPPAGRTAQLDMAQLFAGLMRDASIWPDPVTGRDRGLLRAVEDLAAVVEAHRRTNGRSRLRNVSAWKRARVARMLGRTGAPVTVGWGPDHTADVRIEDGFIRSRGLGAALVPPVSLIHDRRGIHFDPTRPSDLEAYIAASPDLPAAALRRAARLRQRLVAGGIGKYNLSGALPALPQGRRILIAGQVPGDASVRCGGPNVTDADVIAMAREAEPDAVLLYKPHPDIVAGLRSGAPAEGADMIVGQVSLPALLDQVQGLWTNTSLAGFEALLRGVPVTCLGLPFYAGWGLTEDRADISVSRRRARPDLDMLTHATLIDYPIYLDPQTLRRCGPERVVSWLEAGGREPSVPLAGQGRMLSRLLRYATRT</sequence>
<dbReference type="GO" id="GO:0000271">
    <property type="term" value="P:polysaccharide biosynthetic process"/>
    <property type="evidence" value="ECO:0007669"/>
    <property type="project" value="InterPro"/>
</dbReference>